<dbReference type="GO" id="GO:0043107">
    <property type="term" value="P:type IV pilus-dependent motility"/>
    <property type="evidence" value="ECO:0007669"/>
    <property type="project" value="InterPro"/>
</dbReference>
<gene>
    <name evidence="3" type="primary">pilO</name>
    <name evidence="3" type="ORF">L7E55_15650</name>
</gene>
<accession>A0A9X4H3P2</accession>
<dbReference type="AlphaFoldDB" id="A0A9X4H3P2"/>
<keyword evidence="2" id="KW-1133">Transmembrane helix</keyword>
<evidence type="ECO:0000313" key="4">
    <source>
        <dbReference type="Proteomes" id="UP001154312"/>
    </source>
</evidence>
<feature type="compositionally biased region" description="Low complexity" evidence="1">
    <location>
        <begin position="251"/>
        <end position="269"/>
    </location>
</feature>
<protein>
    <submittedName>
        <fullName evidence="3">Type 4a pilus biogenesis protein PilO</fullName>
    </submittedName>
</protein>
<feature type="transmembrane region" description="Helical" evidence="2">
    <location>
        <begin position="20"/>
        <end position="38"/>
    </location>
</feature>
<sequence length="281" mass="31943">MLLSKKLKVKLNLSKREKILVSVFLLITACFLYYQYVFTTQVKKINDLNKDIKTKESTINQLTSQGYADIPQLNNRILEMNKEIESFYKTVPNMQNIPGLLVDFYNSSKKNNVFAQTITFGKLEAKDNYSSFQVSLDVVGTKYNVLNFIKEIEAYPRLSRISKIEFEPQENNMILAKISDEFYVLHDVVADPLDYPFTEGKRSLNFLYDLFNQYKVAGEVDKNGNIIVKNNTINNANRVSASENNKAIIPSGNTSGNTTGSTANKSSNNVNPYPWIAPVKQ</sequence>
<dbReference type="GO" id="GO:0043683">
    <property type="term" value="P:type IV pilus assembly"/>
    <property type="evidence" value="ECO:0007669"/>
    <property type="project" value="InterPro"/>
</dbReference>
<dbReference type="EMBL" id="JAKOAV010000042">
    <property type="protein sequence ID" value="MDF9409765.1"/>
    <property type="molecule type" value="Genomic_DNA"/>
</dbReference>
<dbReference type="PANTHER" id="PTHR39555">
    <property type="entry name" value="FIMBRIAL ASSEMBLY PROTEIN PILO-LIKE PROTEIN-RELATED"/>
    <property type="match status" value="1"/>
</dbReference>
<dbReference type="Proteomes" id="UP001154312">
    <property type="component" value="Unassembled WGS sequence"/>
</dbReference>
<proteinExistence type="predicted"/>
<organism evidence="3 4">
    <name type="scientific">Pelotomaculum isophthalicicum JI</name>
    <dbReference type="NCBI Taxonomy" id="947010"/>
    <lineage>
        <taxon>Bacteria</taxon>
        <taxon>Bacillati</taxon>
        <taxon>Bacillota</taxon>
        <taxon>Clostridia</taxon>
        <taxon>Eubacteriales</taxon>
        <taxon>Desulfotomaculaceae</taxon>
        <taxon>Pelotomaculum</taxon>
    </lineage>
</organism>
<keyword evidence="2" id="KW-0472">Membrane</keyword>
<dbReference type="Gene3D" id="3.30.70.60">
    <property type="match status" value="1"/>
</dbReference>
<evidence type="ECO:0000256" key="2">
    <source>
        <dbReference type="SAM" id="Phobius"/>
    </source>
</evidence>
<keyword evidence="4" id="KW-1185">Reference proteome</keyword>
<name>A0A9X4H3P2_9FIRM</name>
<dbReference type="InterPro" id="IPR007445">
    <property type="entry name" value="PilO"/>
</dbReference>
<keyword evidence="2" id="KW-0812">Transmembrane</keyword>
<evidence type="ECO:0000313" key="3">
    <source>
        <dbReference type="EMBL" id="MDF9409765.1"/>
    </source>
</evidence>
<dbReference type="RefSeq" id="WP_277445275.1">
    <property type="nucleotide sequence ID" value="NZ_JAKOAV010000042.1"/>
</dbReference>
<dbReference type="InterPro" id="IPR014717">
    <property type="entry name" value="Transl_elong_EF1B/ribsomal_bS6"/>
</dbReference>
<dbReference type="PANTHER" id="PTHR39555:SF1">
    <property type="entry name" value="TYPE IV PILUS INNER MEMBRANE COMPONENT PILO"/>
    <property type="match status" value="1"/>
</dbReference>
<feature type="region of interest" description="Disordered" evidence="1">
    <location>
        <begin position="244"/>
        <end position="281"/>
    </location>
</feature>
<reference evidence="3" key="1">
    <citation type="submission" date="2022-02" db="EMBL/GenBank/DDBJ databases">
        <authorList>
            <person name="Leng L."/>
        </authorList>
    </citation>
    <scope>NUCLEOTIDE SEQUENCE</scope>
    <source>
        <strain evidence="3">JI</strain>
    </source>
</reference>
<comment type="caution">
    <text evidence="3">The sequence shown here is derived from an EMBL/GenBank/DDBJ whole genome shotgun (WGS) entry which is preliminary data.</text>
</comment>
<dbReference type="PROSITE" id="PS51257">
    <property type="entry name" value="PROKAR_LIPOPROTEIN"/>
    <property type="match status" value="1"/>
</dbReference>
<evidence type="ECO:0000256" key="1">
    <source>
        <dbReference type="SAM" id="MobiDB-lite"/>
    </source>
</evidence>
<dbReference type="Pfam" id="PF04350">
    <property type="entry name" value="PilO"/>
    <property type="match status" value="1"/>
</dbReference>